<dbReference type="PANTHER" id="PTHR24043">
    <property type="entry name" value="SCAVENGER RECEPTOR CLASS F"/>
    <property type="match status" value="1"/>
</dbReference>
<dbReference type="PANTHER" id="PTHR24043:SF8">
    <property type="entry name" value="EGF-LIKE DOMAIN-CONTAINING PROTEIN"/>
    <property type="match status" value="1"/>
</dbReference>
<evidence type="ECO:0000256" key="1">
    <source>
        <dbReference type="ARBA" id="ARBA00022536"/>
    </source>
</evidence>
<dbReference type="EMBL" id="CAJHNH020002648">
    <property type="protein sequence ID" value="CAG5127328.1"/>
    <property type="molecule type" value="Genomic_DNA"/>
</dbReference>
<keyword evidence="3" id="KW-1185">Reference proteome</keyword>
<comment type="caution">
    <text evidence="2">The sequence shown here is derived from an EMBL/GenBank/DDBJ whole genome shotgun (WGS) entry which is preliminary data.</text>
</comment>
<dbReference type="AlphaFoldDB" id="A0A8S3ZGQ3"/>
<reference evidence="2" key="1">
    <citation type="submission" date="2021-04" db="EMBL/GenBank/DDBJ databases">
        <authorList>
            <consortium name="Molecular Ecology Group"/>
        </authorList>
    </citation>
    <scope>NUCLEOTIDE SEQUENCE</scope>
</reference>
<dbReference type="OrthoDB" id="6214178at2759"/>
<dbReference type="Proteomes" id="UP000678393">
    <property type="component" value="Unassembled WGS sequence"/>
</dbReference>
<evidence type="ECO:0000313" key="3">
    <source>
        <dbReference type="Proteomes" id="UP000678393"/>
    </source>
</evidence>
<accession>A0A8S3ZGQ3</accession>
<name>A0A8S3ZGQ3_9EUPU</name>
<feature type="non-terminal residue" evidence="2">
    <location>
        <position position="1"/>
    </location>
</feature>
<proteinExistence type="predicted"/>
<organism evidence="2 3">
    <name type="scientific">Candidula unifasciata</name>
    <dbReference type="NCBI Taxonomy" id="100452"/>
    <lineage>
        <taxon>Eukaryota</taxon>
        <taxon>Metazoa</taxon>
        <taxon>Spiralia</taxon>
        <taxon>Lophotrochozoa</taxon>
        <taxon>Mollusca</taxon>
        <taxon>Gastropoda</taxon>
        <taxon>Heterobranchia</taxon>
        <taxon>Euthyneura</taxon>
        <taxon>Panpulmonata</taxon>
        <taxon>Eupulmonata</taxon>
        <taxon>Stylommatophora</taxon>
        <taxon>Helicina</taxon>
        <taxon>Helicoidea</taxon>
        <taxon>Geomitridae</taxon>
        <taxon>Candidula</taxon>
    </lineage>
</organism>
<sequence>LQNRLQGFFLETTQRNGNAAFTYTEPTNTEQSLYTVLSDYPQIPILGVTIAAKYYDRGLRILTLCEVEMYGDAVCPVGKYGKECESTCNCEKAEPCFVSTGGCPSGCAAGYHGEGCKTPCSQSYYGVDCSQKCSTNCKDQLCQSNDGTCLSCQSGKPGPFCDK</sequence>
<feature type="non-terminal residue" evidence="2">
    <location>
        <position position="163"/>
    </location>
</feature>
<dbReference type="GO" id="GO:0005044">
    <property type="term" value="F:scavenger receptor activity"/>
    <property type="evidence" value="ECO:0007669"/>
    <property type="project" value="InterPro"/>
</dbReference>
<dbReference type="InterPro" id="IPR042635">
    <property type="entry name" value="MEGF10/SREC1/2-like"/>
</dbReference>
<gene>
    <name evidence="2" type="ORF">CUNI_LOCUS12886</name>
</gene>
<dbReference type="Gene3D" id="2.170.300.10">
    <property type="entry name" value="Tie2 ligand-binding domain superfamily"/>
    <property type="match status" value="1"/>
</dbReference>
<evidence type="ECO:0000313" key="2">
    <source>
        <dbReference type="EMBL" id="CAG5127328.1"/>
    </source>
</evidence>
<protein>
    <submittedName>
        <fullName evidence="2">Uncharacterized protein</fullName>
    </submittedName>
</protein>
<keyword evidence="1" id="KW-0245">EGF-like domain</keyword>